<sequence>MSHKDLDFANSLRSDLPASVVVFLVALPLCLGIALASGTPLISGMIAGIIGGIVVGLLSESALGVSGPTASLAIVILTAVNELGSLPALFTAVMLSGLFQLILGFLKAGFIGYFLPSSVIKGILTGLGSIIFLKQIPHAVGYDKVYEGSLSFFQDDGQTTLSELINMLDFISPGPLAIAAISLTILILWERPWIKRFRWSKLIPGPLLAVISGTFLGIIFQKTSLFQLKADQIVTMPMIADYSTFSELTTFPDFSAFFRFDVISIALTIAIISSIETLLSSEAVDKLDPYKRVTSTNRELFAQGIGNCLSGLLGGLPIAQVIVRSSSNVQAEAKTKISTIAHGAWLLVSLLFFPTILNLIPLSSLAAILLLVGYKLIEPKRFFDLYKEGFEQFLPFIVTVIALIFSDLLIGTALGLAVSLLSILWENYRHPYYADIEHPENGICIQLSEDVSFLNKVGLLQTLDHIPNGLRVVIDASKTRKMHPDIHEIIDSFLINAKTRDIEVEYIKMNQPHIIDHQKQILNISQKKSKKFFKREKK</sequence>
<evidence type="ECO:0000256" key="3">
    <source>
        <dbReference type="ARBA" id="ARBA00022989"/>
    </source>
</evidence>
<dbReference type="InterPro" id="IPR011547">
    <property type="entry name" value="SLC26A/SulP_dom"/>
</dbReference>
<keyword evidence="2 5" id="KW-0812">Transmembrane</keyword>
<protein>
    <submittedName>
        <fullName evidence="7">Putative carbonate permease</fullName>
    </submittedName>
</protein>
<dbReference type="AlphaFoldDB" id="D6YTR8"/>
<keyword evidence="4 5" id="KW-0472">Membrane</keyword>
<dbReference type="HOGENOM" id="CLU_003182_11_1_0"/>
<proteinExistence type="predicted"/>
<reference evidence="7 8" key="1">
    <citation type="journal article" date="2010" name="PLoS ONE">
        <title>The Waddlia genome: a window into chlamydial biology.</title>
        <authorList>
            <person name="Bertelli C."/>
            <person name="Collyn F."/>
            <person name="Croxatto A."/>
            <person name="Ruckert C."/>
            <person name="Polkinghorne A."/>
            <person name="Kebbi-Beghdadi C."/>
            <person name="Goesmann A."/>
            <person name="Vaughan L."/>
            <person name="Greub G."/>
        </authorList>
    </citation>
    <scope>NUCLEOTIDE SEQUENCE [LARGE SCALE GENOMIC DNA]</scope>
    <source>
        <strain evidence="8">ATCC VR-1470 / WSU 86-1044</strain>
    </source>
</reference>
<keyword evidence="3 5" id="KW-1133">Transmembrane helix</keyword>
<dbReference type="Proteomes" id="UP000001505">
    <property type="component" value="Chromosome"/>
</dbReference>
<feature type="transmembrane region" description="Helical" evidence="5">
    <location>
        <begin position="393"/>
        <end position="425"/>
    </location>
</feature>
<evidence type="ECO:0000259" key="6">
    <source>
        <dbReference type="Pfam" id="PF00916"/>
    </source>
</evidence>
<evidence type="ECO:0000313" key="8">
    <source>
        <dbReference type="Proteomes" id="UP000001505"/>
    </source>
</evidence>
<dbReference type="Pfam" id="PF00916">
    <property type="entry name" value="Sulfate_transp"/>
    <property type="match status" value="1"/>
</dbReference>
<name>D6YTR8_WADCW</name>
<feature type="transmembrane region" description="Helical" evidence="5">
    <location>
        <begin position="86"/>
        <end position="106"/>
    </location>
</feature>
<dbReference type="EMBL" id="CP001928">
    <property type="protein sequence ID" value="ADI37529.1"/>
    <property type="molecule type" value="Genomic_DNA"/>
</dbReference>
<feature type="transmembrane region" description="Helical" evidence="5">
    <location>
        <begin position="300"/>
        <end position="323"/>
    </location>
</feature>
<feature type="transmembrane region" description="Helical" evidence="5">
    <location>
        <begin position="201"/>
        <end position="220"/>
    </location>
</feature>
<dbReference type="RefSeq" id="WP_013181257.1">
    <property type="nucleotide sequence ID" value="NC_014225.1"/>
</dbReference>
<dbReference type="eggNOG" id="COG0659">
    <property type="taxonomic scope" value="Bacteria"/>
</dbReference>
<dbReference type="OrthoDB" id="9769739at2"/>
<dbReference type="GO" id="GO:0055085">
    <property type="term" value="P:transmembrane transport"/>
    <property type="evidence" value="ECO:0007669"/>
    <property type="project" value="InterPro"/>
</dbReference>
<feature type="transmembrane region" description="Helical" evidence="5">
    <location>
        <begin position="170"/>
        <end position="189"/>
    </location>
</feature>
<evidence type="ECO:0000256" key="1">
    <source>
        <dbReference type="ARBA" id="ARBA00004141"/>
    </source>
</evidence>
<evidence type="ECO:0000256" key="4">
    <source>
        <dbReference type="ARBA" id="ARBA00023136"/>
    </source>
</evidence>
<organism evidence="7 8">
    <name type="scientific">Waddlia chondrophila (strain ATCC VR-1470 / WSU 86-1044)</name>
    <dbReference type="NCBI Taxonomy" id="716544"/>
    <lineage>
        <taxon>Bacteria</taxon>
        <taxon>Pseudomonadati</taxon>
        <taxon>Chlamydiota</taxon>
        <taxon>Chlamydiia</taxon>
        <taxon>Parachlamydiales</taxon>
        <taxon>Waddliaceae</taxon>
        <taxon>Waddlia</taxon>
    </lineage>
</organism>
<dbReference type="InterPro" id="IPR001902">
    <property type="entry name" value="SLC26A/SulP_fam"/>
</dbReference>
<feature type="transmembrane region" description="Helical" evidence="5">
    <location>
        <begin position="256"/>
        <end position="279"/>
    </location>
</feature>
<feature type="transmembrane region" description="Helical" evidence="5">
    <location>
        <begin position="343"/>
        <end position="372"/>
    </location>
</feature>
<gene>
    <name evidence="7" type="ordered locus">wcw_0154</name>
</gene>
<accession>D6YTR8</accession>
<dbReference type="GO" id="GO:0016020">
    <property type="term" value="C:membrane"/>
    <property type="evidence" value="ECO:0007669"/>
    <property type="project" value="UniProtKB-SubCell"/>
</dbReference>
<comment type="subcellular location">
    <subcellularLocation>
        <location evidence="1">Membrane</location>
        <topology evidence="1">Multi-pass membrane protein</topology>
    </subcellularLocation>
</comment>
<evidence type="ECO:0000256" key="5">
    <source>
        <dbReference type="SAM" id="Phobius"/>
    </source>
</evidence>
<feature type="domain" description="SLC26A/SulP transporter" evidence="6">
    <location>
        <begin position="12"/>
        <end position="389"/>
    </location>
</feature>
<feature type="transmembrane region" description="Helical" evidence="5">
    <location>
        <begin position="20"/>
        <end position="50"/>
    </location>
</feature>
<feature type="transmembrane region" description="Helical" evidence="5">
    <location>
        <begin position="113"/>
        <end position="133"/>
    </location>
</feature>
<evidence type="ECO:0000256" key="2">
    <source>
        <dbReference type="ARBA" id="ARBA00022692"/>
    </source>
</evidence>
<dbReference type="KEGG" id="wch:wcw_0154"/>
<dbReference type="PANTHER" id="PTHR11814">
    <property type="entry name" value="SULFATE TRANSPORTER"/>
    <property type="match status" value="1"/>
</dbReference>
<evidence type="ECO:0000313" key="7">
    <source>
        <dbReference type="EMBL" id="ADI37529.1"/>
    </source>
</evidence>
<dbReference type="STRING" id="716544.wcw_0154"/>
<keyword evidence="8" id="KW-1185">Reference proteome</keyword>